<dbReference type="GO" id="GO:0008843">
    <property type="term" value="F:endochitinase activity"/>
    <property type="evidence" value="ECO:0007669"/>
    <property type="project" value="UniProtKB-EC"/>
</dbReference>
<dbReference type="OrthoDB" id="4781at2759"/>
<keyword evidence="12" id="KW-0961">Cell wall biogenesis/degradation</keyword>
<keyword evidence="16" id="KW-1015">Disulfide bond</keyword>
<keyword evidence="5" id="KW-0808">Transferase</keyword>
<evidence type="ECO:0000313" key="21">
    <source>
        <dbReference type="EMBL" id="WPA97189.1"/>
    </source>
</evidence>
<evidence type="ECO:0000259" key="19">
    <source>
        <dbReference type="PROSITE" id="PS51762"/>
    </source>
</evidence>
<dbReference type="CDD" id="cd02183">
    <property type="entry name" value="GH16_fungal_CRH1_transglycosylase"/>
    <property type="match status" value="1"/>
</dbReference>
<dbReference type="Gene3D" id="2.60.120.200">
    <property type="match status" value="1"/>
</dbReference>
<dbReference type="PANTHER" id="PTHR10963:SF27">
    <property type="entry name" value="GLYCOSIDASE-RELATED"/>
    <property type="match status" value="1"/>
</dbReference>
<sequence length="402" mass="41390">MRFTSLSAAASLAAIATAQTFTDCNPLEKTCPSEPGLPSASYSADFTQGEGAAASWTSATGTNLQYGADGAIFTIAGQGQAPTIASDFNIFFGRFEVTMKAASGTGIVSSIVMESADLDEIDWEFVGGRSGEVQSNFYGKGNTTTYDRAVYHPVADAQNIWHTYGIDWTSERIEFSIDGTVIRTVPYSSAQTVNGQNYPQTPMQLKLGSWAGGASPDEGTVEWAGGKTDFAQGPFTMLVKSVNVMNYNPACQYTYSDNTGSWQSIDVIKSGDSCNAEGAASSAPATQSAVGTATATAQTTVTSAPTVSQSVAPIENTIPTLRTTVTGSSYSVNTASLSVLNSGIPTAATSTAPSSQQTGSATTTRASASTSADTEQSTGAASVNTVSAGISLLGLIFATLLV</sequence>
<dbReference type="EC" id="3.2.-.-" evidence="14"/>
<evidence type="ECO:0000256" key="17">
    <source>
        <dbReference type="SAM" id="MobiDB-lite"/>
    </source>
</evidence>
<evidence type="ECO:0000256" key="11">
    <source>
        <dbReference type="ARBA" id="ARBA00023295"/>
    </source>
</evidence>
<dbReference type="EMBL" id="LKMD01000100">
    <property type="protein sequence ID" value="PIB00447.1"/>
    <property type="molecule type" value="Genomic_DNA"/>
</dbReference>
<dbReference type="Proteomes" id="UP000230605">
    <property type="component" value="Chromosome 1"/>
</dbReference>
<dbReference type="GO" id="GO:0016757">
    <property type="term" value="F:glycosyltransferase activity"/>
    <property type="evidence" value="ECO:0007669"/>
    <property type="project" value="UniProtKB-KW"/>
</dbReference>
<evidence type="ECO:0000313" key="22">
    <source>
        <dbReference type="Proteomes" id="UP000230605"/>
    </source>
</evidence>
<keyword evidence="10" id="KW-0449">Lipoprotein</keyword>
<dbReference type="SUPFAM" id="SSF49899">
    <property type="entry name" value="Concanavalin A-like lectins/glucanases"/>
    <property type="match status" value="1"/>
</dbReference>
<feature type="active site" description="Proton donor" evidence="15">
    <location>
        <position position="124"/>
    </location>
</feature>
<reference evidence="21 23" key="2">
    <citation type="submission" date="2023-09" db="EMBL/GenBank/DDBJ databases">
        <title>Complete-Gapless Cercospora beticola genome.</title>
        <authorList>
            <person name="Wyatt N.A."/>
            <person name="Spanner R.E."/>
            <person name="Bolton M.D."/>
        </authorList>
    </citation>
    <scope>NUCLEOTIDE SEQUENCE [LARGE SCALE GENOMIC DNA]</scope>
    <source>
        <strain evidence="21">Cb09-40</strain>
    </source>
</reference>
<feature type="domain" description="GH16" evidence="19">
    <location>
        <begin position="32"/>
        <end position="239"/>
    </location>
</feature>
<keyword evidence="4" id="KW-0328">Glycosyltransferase</keyword>
<evidence type="ECO:0000256" key="4">
    <source>
        <dbReference type="ARBA" id="ARBA00022676"/>
    </source>
</evidence>
<evidence type="ECO:0000256" key="7">
    <source>
        <dbReference type="ARBA" id="ARBA00022801"/>
    </source>
</evidence>
<feature type="chain" id="PRO_5013747517" description="Crh-like protein" evidence="18">
    <location>
        <begin position="19"/>
        <end position="402"/>
    </location>
</feature>
<evidence type="ECO:0000256" key="15">
    <source>
        <dbReference type="PIRSR" id="PIRSR037299-1"/>
    </source>
</evidence>
<feature type="disulfide bond" evidence="16">
    <location>
        <begin position="24"/>
        <end position="31"/>
    </location>
</feature>
<proteinExistence type="inferred from homology"/>
<comment type="similarity">
    <text evidence="13">Belongs to the glycosyl hydrolase 16 family. CRH1 subfamily.</text>
</comment>
<dbReference type="PANTHER" id="PTHR10963">
    <property type="entry name" value="GLYCOSYL HYDROLASE-RELATED"/>
    <property type="match status" value="1"/>
</dbReference>
<dbReference type="Proteomes" id="UP001302367">
    <property type="component" value="Chromosome 1"/>
</dbReference>
<evidence type="ECO:0000256" key="5">
    <source>
        <dbReference type="ARBA" id="ARBA00022679"/>
    </source>
</evidence>
<feature type="compositionally biased region" description="Low complexity" evidence="17">
    <location>
        <begin position="347"/>
        <end position="374"/>
    </location>
</feature>
<name>A0A2G5I6K6_CERBT</name>
<keyword evidence="3" id="KW-0336">GPI-anchor</keyword>
<dbReference type="GO" id="GO:0009277">
    <property type="term" value="C:fungal-type cell wall"/>
    <property type="evidence" value="ECO:0007669"/>
    <property type="project" value="TreeGrafter"/>
</dbReference>
<gene>
    <name evidence="20" type="ORF">CB0940_01742</name>
    <name evidence="21" type="ORF">RHO25_001798</name>
</gene>
<dbReference type="GO" id="GO:0098552">
    <property type="term" value="C:side of membrane"/>
    <property type="evidence" value="ECO:0007669"/>
    <property type="project" value="UniProtKB-KW"/>
</dbReference>
<evidence type="ECO:0000256" key="2">
    <source>
        <dbReference type="ARBA" id="ARBA00004589"/>
    </source>
</evidence>
<comment type="catalytic activity">
    <reaction evidence="1">
        <text>Random endo-hydrolysis of N-acetyl-beta-D-glucosaminide (1-&gt;4)-beta-linkages in chitin and chitodextrins.</text>
        <dbReference type="EC" id="3.2.1.14"/>
    </reaction>
</comment>
<dbReference type="PIRSF" id="PIRSF037299">
    <property type="entry name" value="Glycosidase_CRH1_prd"/>
    <property type="match status" value="1"/>
</dbReference>
<feature type="active site" description="Nucleophile" evidence="15">
    <location>
        <position position="120"/>
    </location>
</feature>
<evidence type="ECO:0000256" key="14">
    <source>
        <dbReference type="PIRNR" id="PIRNR037299"/>
    </source>
</evidence>
<dbReference type="GO" id="GO:0031505">
    <property type="term" value="P:fungal-type cell wall organization"/>
    <property type="evidence" value="ECO:0007669"/>
    <property type="project" value="TreeGrafter"/>
</dbReference>
<evidence type="ECO:0000313" key="23">
    <source>
        <dbReference type="Proteomes" id="UP001302367"/>
    </source>
</evidence>
<evidence type="ECO:0000256" key="1">
    <source>
        <dbReference type="ARBA" id="ARBA00000822"/>
    </source>
</evidence>
<evidence type="ECO:0000256" key="18">
    <source>
        <dbReference type="SAM" id="SignalP"/>
    </source>
</evidence>
<organism evidence="20 22">
    <name type="scientific">Cercospora beticola</name>
    <name type="common">Sugarbeet leaf spot fungus</name>
    <dbReference type="NCBI Taxonomy" id="122368"/>
    <lineage>
        <taxon>Eukaryota</taxon>
        <taxon>Fungi</taxon>
        <taxon>Dikarya</taxon>
        <taxon>Ascomycota</taxon>
        <taxon>Pezizomycotina</taxon>
        <taxon>Dothideomycetes</taxon>
        <taxon>Dothideomycetidae</taxon>
        <taxon>Mycosphaerellales</taxon>
        <taxon>Mycosphaerellaceae</taxon>
        <taxon>Cercospora</taxon>
    </lineage>
</organism>
<keyword evidence="6 18" id="KW-0732">Signal</keyword>
<keyword evidence="8 14" id="KW-0472">Membrane</keyword>
<evidence type="ECO:0000256" key="16">
    <source>
        <dbReference type="PIRSR" id="PIRSR037299-2"/>
    </source>
</evidence>
<dbReference type="Pfam" id="PF00722">
    <property type="entry name" value="Glyco_hydro_16"/>
    <property type="match status" value="1"/>
</dbReference>
<dbReference type="AlphaFoldDB" id="A0A2G5I6K6"/>
<evidence type="ECO:0000256" key="13">
    <source>
        <dbReference type="ARBA" id="ARBA00038074"/>
    </source>
</evidence>
<dbReference type="GO" id="GO:0005975">
    <property type="term" value="P:carbohydrate metabolic process"/>
    <property type="evidence" value="ECO:0007669"/>
    <property type="project" value="InterPro"/>
</dbReference>
<evidence type="ECO:0000256" key="3">
    <source>
        <dbReference type="ARBA" id="ARBA00022622"/>
    </source>
</evidence>
<evidence type="ECO:0000256" key="12">
    <source>
        <dbReference type="ARBA" id="ARBA00023316"/>
    </source>
</evidence>
<dbReference type="InterPro" id="IPR017168">
    <property type="entry name" value="CHR-like"/>
</dbReference>
<dbReference type="PROSITE" id="PS51762">
    <property type="entry name" value="GH16_2"/>
    <property type="match status" value="1"/>
</dbReference>
<dbReference type="EMBL" id="CP134184">
    <property type="protein sequence ID" value="WPA97189.1"/>
    <property type="molecule type" value="Genomic_DNA"/>
</dbReference>
<evidence type="ECO:0000256" key="9">
    <source>
        <dbReference type="ARBA" id="ARBA00023180"/>
    </source>
</evidence>
<keyword evidence="11 20" id="KW-0326">Glycosidase</keyword>
<evidence type="ECO:0000313" key="20">
    <source>
        <dbReference type="EMBL" id="PIB00447.1"/>
    </source>
</evidence>
<accession>A0A2G5I6K6</accession>
<keyword evidence="9" id="KW-0325">Glycoprotein</keyword>
<feature type="region of interest" description="Disordered" evidence="17">
    <location>
        <begin position="347"/>
        <end position="380"/>
    </location>
</feature>
<keyword evidence="23" id="KW-1185">Reference proteome</keyword>
<evidence type="ECO:0000256" key="8">
    <source>
        <dbReference type="ARBA" id="ARBA00023136"/>
    </source>
</evidence>
<protein>
    <recommendedName>
        <fullName evidence="14">Crh-like protein</fullName>
        <ecNumber evidence="14">3.2.-.-</ecNumber>
    </recommendedName>
</protein>
<dbReference type="InterPro" id="IPR000757">
    <property type="entry name" value="Beta-glucanase-like"/>
</dbReference>
<feature type="signal peptide" evidence="18">
    <location>
        <begin position="1"/>
        <end position="18"/>
    </location>
</feature>
<reference evidence="20 22" key="1">
    <citation type="submission" date="2015-10" db="EMBL/GenBank/DDBJ databases">
        <title>The cercosporin biosynthetic gene cluster was horizontally transferred to several fungal lineages and shown to be expanded in Cercospora beticola based on microsynteny with recipient genomes.</title>
        <authorList>
            <person name="De Jonge R."/>
            <person name="Ebert M.K."/>
            <person name="Suttle J.C."/>
            <person name="Jurick Ii W.M."/>
            <person name="Secor G.A."/>
            <person name="Thomma B.P."/>
            <person name="Van De Peer Y."/>
            <person name="Bolton M.D."/>
        </authorList>
    </citation>
    <scope>NUCLEOTIDE SEQUENCE [LARGE SCALE GENOMIC DNA]</scope>
    <source>
        <strain evidence="20 22">09-40</strain>
    </source>
</reference>
<comment type="subcellular location">
    <subcellularLocation>
        <location evidence="2">Membrane</location>
        <topology evidence="2">Lipid-anchor</topology>
        <topology evidence="2">GPI-anchor</topology>
    </subcellularLocation>
</comment>
<evidence type="ECO:0000256" key="6">
    <source>
        <dbReference type="ARBA" id="ARBA00022729"/>
    </source>
</evidence>
<evidence type="ECO:0000256" key="10">
    <source>
        <dbReference type="ARBA" id="ARBA00023288"/>
    </source>
</evidence>
<dbReference type="InterPro" id="IPR050546">
    <property type="entry name" value="Glycosyl_Hydrlase_16"/>
</dbReference>
<keyword evidence="7 14" id="KW-0378">Hydrolase</keyword>
<dbReference type="InterPro" id="IPR013320">
    <property type="entry name" value="ConA-like_dom_sf"/>
</dbReference>